<keyword evidence="3" id="KW-1185">Reference proteome</keyword>
<feature type="region of interest" description="Disordered" evidence="1">
    <location>
        <begin position="94"/>
        <end position="113"/>
    </location>
</feature>
<evidence type="ECO:0000256" key="1">
    <source>
        <dbReference type="SAM" id="MobiDB-lite"/>
    </source>
</evidence>
<protein>
    <recommendedName>
        <fullName evidence="4">DUF2850 domain-containing protein</fullName>
    </recommendedName>
</protein>
<dbReference type="STRING" id="1918946.VPAL9027_00103"/>
<accession>A0A1R4AZV1</accession>
<dbReference type="Pfam" id="PF11012">
    <property type="entry name" value="DUF2850"/>
    <property type="match status" value="1"/>
</dbReference>
<evidence type="ECO:0008006" key="4">
    <source>
        <dbReference type="Google" id="ProtNLM"/>
    </source>
</evidence>
<dbReference type="OrthoDB" id="5824286at2"/>
<dbReference type="InterPro" id="IPR021271">
    <property type="entry name" value="DUF2850"/>
</dbReference>
<sequence>MGTIVVGGGYIYLYLQARNFYTPQDSLYGVWVEQNVAPYSANTIEIRPDSITIQGHTVTTKYLFNGEVLSFSAGGIRQNYQMLNDKKTEMRLMSPDSYSPTYRLSEKYKNDLR</sequence>
<evidence type="ECO:0000313" key="2">
    <source>
        <dbReference type="EMBL" id="SJL82192.1"/>
    </source>
</evidence>
<proteinExistence type="predicted"/>
<feature type="compositionally biased region" description="Basic and acidic residues" evidence="1">
    <location>
        <begin position="104"/>
        <end position="113"/>
    </location>
</feature>
<evidence type="ECO:0000313" key="3">
    <source>
        <dbReference type="Proteomes" id="UP000189475"/>
    </source>
</evidence>
<gene>
    <name evidence="2" type="ORF">VPAL9027_00103</name>
</gene>
<name>A0A1R4AZV1_9VIBR</name>
<dbReference type="Proteomes" id="UP000189475">
    <property type="component" value="Unassembled WGS sequence"/>
</dbReference>
<organism evidence="2 3">
    <name type="scientific">Vibrio palustris</name>
    <dbReference type="NCBI Taxonomy" id="1918946"/>
    <lineage>
        <taxon>Bacteria</taxon>
        <taxon>Pseudomonadati</taxon>
        <taxon>Pseudomonadota</taxon>
        <taxon>Gammaproteobacteria</taxon>
        <taxon>Vibrionales</taxon>
        <taxon>Vibrionaceae</taxon>
        <taxon>Vibrio</taxon>
    </lineage>
</organism>
<reference evidence="2 3" key="1">
    <citation type="submission" date="2017-02" db="EMBL/GenBank/DDBJ databases">
        <authorList>
            <person name="Peterson S.W."/>
        </authorList>
    </citation>
    <scope>NUCLEOTIDE SEQUENCE [LARGE SCALE GENOMIC DNA]</scope>
    <source>
        <strain evidence="2 3">CECT 9027</strain>
    </source>
</reference>
<dbReference type="RefSeq" id="WP_077311274.1">
    <property type="nucleotide sequence ID" value="NZ_AP024887.1"/>
</dbReference>
<dbReference type="AlphaFoldDB" id="A0A1R4AZV1"/>
<dbReference type="EMBL" id="FUFT01000001">
    <property type="protein sequence ID" value="SJL82192.1"/>
    <property type="molecule type" value="Genomic_DNA"/>
</dbReference>